<keyword evidence="2" id="KW-0732">Signal</keyword>
<dbReference type="EMBL" id="MU006781">
    <property type="protein sequence ID" value="KAF2642494.1"/>
    <property type="molecule type" value="Genomic_DNA"/>
</dbReference>
<evidence type="ECO:0000313" key="3">
    <source>
        <dbReference type="EMBL" id="KAF2642494.1"/>
    </source>
</evidence>
<evidence type="ECO:0000256" key="1">
    <source>
        <dbReference type="SAM" id="MobiDB-lite"/>
    </source>
</evidence>
<evidence type="ECO:0008006" key="5">
    <source>
        <dbReference type="Google" id="ProtNLM"/>
    </source>
</evidence>
<evidence type="ECO:0000256" key="2">
    <source>
        <dbReference type="SAM" id="SignalP"/>
    </source>
</evidence>
<feature type="compositionally biased region" description="Low complexity" evidence="1">
    <location>
        <begin position="182"/>
        <end position="195"/>
    </location>
</feature>
<feature type="chain" id="PRO_5025681943" description="Concanavalin A-like lectin/glucanase" evidence="2">
    <location>
        <begin position="21"/>
        <end position="195"/>
    </location>
</feature>
<accession>A0A6A6S8H9</accession>
<protein>
    <recommendedName>
        <fullName evidence="5">Concanavalin A-like lectin/glucanase</fullName>
    </recommendedName>
</protein>
<dbReference type="Proteomes" id="UP000799753">
    <property type="component" value="Unassembled WGS sequence"/>
</dbReference>
<dbReference type="AlphaFoldDB" id="A0A6A6S8H9"/>
<keyword evidence="4" id="KW-1185">Reference proteome</keyword>
<proteinExistence type="predicted"/>
<name>A0A6A6S8H9_9PLEO</name>
<feature type="signal peptide" evidence="2">
    <location>
        <begin position="1"/>
        <end position="20"/>
    </location>
</feature>
<dbReference type="OrthoDB" id="5230873at2759"/>
<reference evidence="3" key="1">
    <citation type="journal article" date="2020" name="Stud. Mycol.">
        <title>101 Dothideomycetes genomes: a test case for predicting lifestyles and emergence of pathogens.</title>
        <authorList>
            <person name="Haridas S."/>
            <person name="Albert R."/>
            <person name="Binder M."/>
            <person name="Bloem J."/>
            <person name="Labutti K."/>
            <person name="Salamov A."/>
            <person name="Andreopoulos B."/>
            <person name="Baker S."/>
            <person name="Barry K."/>
            <person name="Bills G."/>
            <person name="Bluhm B."/>
            <person name="Cannon C."/>
            <person name="Castanera R."/>
            <person name="Culley D."/>
            <person name="Daum C."/>
            <person name="Ezra D."/>
            <person name="Gonzalez J."/>
            <person name="Henrissat B."/>
            <person name="Kuo A."/>
            <person name="Liang C."/>
            <person name="Lipzen A."/>
            <person name="Lutzoni F."/>
            <person name="Magnuson J."/>
            <person name="Mondo S."/>
            <person name="Nolan M."/>
            <person name="Ohm R."/>
            <person name="Pangilinan J."/>
            <person name="Park H.-J."/>
            <person name="Ramirez L."/>
            <person name="Alfaro M."/>
            <person name="Sun H."/>
            <person name="Tritt A."/>
            <person name="Yoshinaga Y."/>
            <person name="Zwiers L.-H."/>
            <person name="Turgeon B."/>
            <person name="Goodwin S."/>
            <person name="Spatafora J."/>
            <person name="Crous P."/>
            <person name="Grigoriev I."/>
        </authorList>
    </citation>
    <scope>NUCLEOTIDE SEQUENCE</scope>
    <source>
        <strain evidence="3">CBS 473.64</strain>
    </source>
</reference>
<sequence>MLATLRHTLLFAVLPFTVLGSLSKRATPSSWELYAYGTGHGGLSVFYSDGLAYAGDPTLANGSDVAEVVTFSVGADNMWIGNPNTTFSNSTDTPDWANVTLYVPGPSDDNMQLGFLNSNDTISNTTKTSGFSFYGQTAMYIEEDGTVETLFTALKLDSGVLQLYWNDTSSGQTPVTLRRTAPSNPTNRRAPPNRR</sequence>
<feature type="region of interest" description="Disordered" evidence="1">
    <location>
        <begin position="171"/>
        <end position="195"/>
    </location>
</feature>
<evidence type="ECO:0000313" key="4">
    <source>
        <dbReference type="Proteomes" id="UP000799753"/>
    </source>
</evidence>
<gene>
    <name evidence="3" type="ORF">P280DRAFT_467837</name>
</gene>
<organism evidence="3 4">
    <name type="scientific">Massarina eburnea CBS 473.64</name>
    <dbReference type="NCBI Taxonomy" id="1395130"/>
    <lineage>
        <taxon>Eukaryota</taxon>
        <taxon>Fungi</taxon>
        <taxon>Dikarya</taxon>
        <taxon>Ascomycota</taxon>
        <taxon>Pezizomycotina</taxon>
        <taxon>Dothideomycetes</taxon>
        <taxon>Pleosporomycetidae</taxon>
        <taxon>Pleosporales</taxon>
        <taxon>Massarineae</taxon>
        <taxon>Massarinaceae</taxon>
        <taxon>Massarina</taxon>
    </lineage>
</organism>